<dbReference type="STRING" id="309801.trd_1796"/>
<organism evidence="2 3">
    <name type="scientific">Thermomicrobium roseum (strain ATCC 27502 / DSM 5159 / P-2)</name>
    <dbReference type="NCBI Taxonomy" id="309801"/>
    <lineage>
        <taxon>Bacteria</taxon>
        <taxon>Pseudomonadati</taxon>
        <taxon>Thermomicrobiota</taxon>
        <taxon>Thermomicrobia</taxon>
        <taxon>Thermomicrobiales</taxon>
        <taxon>Thermomicrobiaceae</taxon>
        <taxon>Thermomicrobium</taxon>
    </lineage>
</organism>
<evidence type="ECO:0000313" key="2">
    <source>
        <dbReference type="EMBL" id="ACM05759.1"/>
    </source>
</evidence>
<dbReference type="KEGG" id="tro:trd_1796"/>
<evidence type="ECO:0000313" key="3">
    <source>
        <dbReference type="Proteomes" id="UP000000447"/>
    </source>
</evidence>
<dbReference type="Proteomes" id="UP000000447">
    <property type="component" value="Chromosome"/>
</dbReference>
<dbReference type="HOGENOM" id="CLU_2119568_0_0_0"/>
<reference evidence="2 3" key="1">
    <citation type="journal article" date="2009" name="PLoS ONE">
        <title>Complete genome sequence of the aerobic CO-oxidizing thermophile Thermomicrobium roseum.</title>
        <authorList>
            <person name="Wu D."/>
            <person name="Raymond J."/>
            <person name="Wu M."/>
            <person name="Chatterji S."/>
            <person name="Ren Q."/>
            <person name="Graham J.E."/>
            <person name="Bryant D.A."/>
            <person name="Robb F."/>
            <person name="Colman A."/>
            <person name="Tallon L.J."/>
            <person name="Badger J.H."/>
            <person name="Madupu R."/>
            <person name="Ward N.L."/>
            <person name="Eisen J.A."/>
        </authorList>
    </citation>
    <scope>NUCLEOTIDE SEQUENCE [LARGE SCALE GENOMIC DNA]</scope>
    <source>
        <strain evidence="3">ATCC 27502 / DSM 5159 / P-2</strain>
    </source>
</reference>
<dbReference type="eggNOG" id="ENOG5032JGU">
    <property type="taxonomic scope" value="Bacteria"/>
</dbReference>
<dbReference type="EMBL" id="CP001275">
    <property type="protein sequence ID" value="ACM05759.1"/>
    <property type="molecule type" value="Genomic_DNA"/>
</dbReference>
<protein>
    <submittedName>
        <fullName evidence="2">Putative cytochrome oxidase assembly protein</fullName>
    </submittedName>
</protein>
<keyword evidence="1" id="KW-0812">Transmembrane</keyword>
<evidence type="ECO:0000256" key="1">
    <source>
        <dbReference type="SAM" id="Phobius"/>
    </source>
</evidence>
<keyword evidence="1" id="KW-1133">Transmembrane helix</keyword>
<feature type="transmembrane region" description="Helical" evidence="1">
    <location>
        <begin position="65"/>
        <end position="86"/>
    </location>
</feature>
<dbReference type="OrthoDB" id="9877642at2"/>
<dbReference type="RefSeq" id="WP_015922738.1">
    <property type="nucleotide sequence ID" value="NC_011959.1"/>
</dbReference>
<accession>B9L185</accession>
<proteinExistence type="predicted"/>
<gene>
    <name evidence="2" type="ordered locus">trd_1796</name>
</gene>
<feature type="transmembrane region" description="Helical" evidence="1">
    <location>
        <begin position="6"/>
        <end position="28"/>
    </location>
</feature>
<dbReference type="AlphaFoldDB" id="B9L185"/>
<name>B9L185_THERP</name>
<sequence>MGTIVTIHGMLGESLAIIYLLLAVGSWLRRQKNGLPMWLVGIAHSLIALQVILGTILYIRAPQVISIWHPITGYLALAALFLTVLWRNRLGRANSTALAALIVAVLVVVNVLIARLR</sequence>
<feature type="transmembrane region" description="Helical" evidence="1">
    <location>
        <begin position="35"/>
        <end position="59"/>
    </location>
</feature>
<keyword evidence="1" id="KW-0472">Membrane</keyword>
<keyword evidence="3" id="KW-1185">Reference proteome</keyword>
<feature type="transmembrane region" description="Helical" evidence="1">
    <location>
        <begin position="98"/>
        <end position="116"/>
    </location>
</feature>